<comment type="caution">
    <text evidence="3">The sequence shown here is derived from an EMBL/GenBank/DDBJ whole genome shotgun (WGS) entry which is preliminary data.</text>
</comment>
<feature type="compositionally biased region" description="Basic and acidic residues" evidence="1">
    <location>
        <begin position="64"/>
        <end position="84"/>
    </location>
</feature>
<organism evidence="3 4">
    <name type="scientific">Dillenia turbinata</name>
    <dbReference type="NCBI Taxonomy" id="194707"/>
    <lineage>
        <taxon>Eukaryota</taxon>
        <taxon>Viridiplantae</taxon>
        <taxon>Streptophyta</taxon>
        <taxon>Embryophyta</taxon>
        <taxon>Tracheophyta</taxon>
        <taxon>Spermatophyta</taxon>
        <taxon>Magnoliopsida</taxon>
        <taxon>eudicotyledons</taxon>
        <taxon>Gunneridae</taxon>
        <taxon>Pentapetalae</taxon>
        <taxon>Dilleniales</taxon>
        <taxon>Dilleniaceae</taxon>
        <taxon>Dillenia</taxon>
    </lineage>
</organism>
<evidence type="ECO:0000313" key="3">
    <source>
        <dbReference type="EMBL" id="KAK6934525.1"/>
    </source>
</evidence>
<keyword evidence="2" id="KW-0472">Membrane</keyword>
<dbReference type="EMBL" id="JBAMMX010000008">
    <property type="protein sequence ID" value="KAK6934525.1"/>
    <property type="molecule type" value="Genomic_DNA"/>
</dbReference>
<dbReference type="AlphaFoldDB" id="A0AAN8VHW2"/>
<dbReference type="Proteomes" id="UP001370490">
    <property type="component" value="Unassembled WGS sequence"/>
</dbReference>
<keyword evidence="2" id="KW-1133">Transmembrane helix</keyword>
<name>A0AAN8VHW2_9MAGN</name>
<keyword evidence="4" id="KW-1185">Reference proteome</keyword>
<keyword evidence="2" id="KW-0812">Transmembrane</keyword>
<accession>A0AAN8VHW2</accession>
<gene>
    <name evidence="3" type="ORF">RJ641_034680</name>
</gene>
<evidence type="ECO:0000256" key="2">
    <source>
        <dbReference type="SAM" id="Phobius"/>
    </source>
</evidence>
<feature type="region of interest" description="Disordered" evidence="1">
    <location>
        <begin position="62"/>
        <end position="84"/>
    </location>
</feature>
<reference evidence="3 4" key="1">
    <citation type="submission" date="2023-12" db="EMBL/GenBank/DDBJ databases">
        <title>A high-quality genome assembly for Dillenia turbinata (Dilleniales).</title>
        <authorList>
            <person name="Chanderbali A."/>
        </authorList>
    </citation>
    <scope>NUCLEOTIDE SEQUENCE [LARGE SCALE GENOMIC DNA]</scope>
    <source>
        <strain evidence="3">LSX21</strain>
        <tissue evidence="3">Leaf</tissue>
    </source>
</reference>
<evidence type="ECO:0000256" key="1">
    <source>
        <dbReference type="SAM" id="MobiDB-lite"/>
    </source>
</evidence>
<sequence length="138" mass="15137">MEGDGVLIIVKAWSAFLIAICYWFFIVSKIPKAKFGFILPLFLSPVSVILAGLSQKSKIYHGKGMKERGEDNKRKKDGQRNEGLHRIIRLNQGAGSISKEKRTMGRASKVSGNEGDVVGLPLMSLKSRSVGLKGFSLT</sequence>
<evidence type="ECO:0000313" key="4">
    <source>
        <dbReference type="Proteomes" id="UP001370490"/>
    </source>
</evidence>
<feature type="transmembrane region" description="Helical" evidence="2">
    <location>
        <begin position="37"/>
        <end position="54"/>
    </location>
</feature>
<proteinExistence type="predicted"/>
<evidence type="ECO:0008006" key="5">
    <source>
        <dbReference type="Google" id="ProtNLM"/>
    </source>
</evidence>
<protein>
    <recommendedName>
        <fullName evidence="5">Transmembrane protein</fullName>
    </recommendedName>
</protein>
<feature type="transmembrane region" description="Helical" evidence="2">
    <location>
        <begin position="6"/>
        <end position="25"/>
    </location>
</feature>